<keyword evidence="5" id="KW-0028">Amino-acid biosynthesis</keyword>
<evidence type="ECO:0000256" key="5">
    <source>
        <dbReference type="ARBA" id="ARBA00022605"/>
    </source>
</evidence>
<reference evidence="11" key="1">
    <citation type="submission" date="2020-05" db="EMBL/GenBank/DDBJ databases">
        <authorList>
            <person name="Chiriac C."/>
            <person name="Salcher M."/>
            <person name="Ghai R."/>
            <person name="Kavagutti S V."/>
        </authorList>
    </citation>
    <scope>NUCLEOTIDE SEQUENCE</scope>
</reference>
<evidence type="ECO:0000256" key="1">
    <source>
        <dbReference type="ARBA" id="ARBA00003294"/>
    </source>
</evidence>
<keyword evidence="8" id="KW-0456">Lyase</keyword>
<dbReference type="InterPro" id="IPR020625">
    <property type="entry name" value="Schiff_base-form_aldolases_AS"/>
</dbReference>
<accession>A0A6J6H905</accession>
<dbReference type="AlphaFoldDB" id="A0A6J6H905"/>
<comment type="catalytic activity">
    <reaction evidence="10">
        <text>L-aspartate 4-semialdehyde + pyruvate = (2S,4S)-4-hydroxy-2,3,4,5-tetrahydrodipicolinate + H2O + H(+)</text>
        <dbReference type="Rhea" id="RHEA:34171"/>
        <dbReference type="ChEBI" id="CHEBI:15361"/>
        <dbReference type="ChEBI" id="CHEBI:15377"/>
        <dbReference type="ChEBI" id="CHEBI:15378"/>
        <dbReference type="ChEBI" id="CHEBI:67139"/>
        <dbReference type="ChEBI" id="CHEBI:537519"/>
        <dbReference type="EC" id="4.3.3.7"/>
    </reaction>
</comment>
<dbReference type="HAMAP" id="MF_00418">
    <property type="entry name" value="DapA"/>
    <property type="match status" value="1"/>
</dbReference>
<dbReference type="Pfam" id="PF00701">
    <property type="entry name" value="DHDPS"/>
    <property type="match status" value="1"/>
</dbReference>
<dbReference type="SUPFAM" id="SSF51569">
    <property type="entry name" value="Aldolase"/>
    <property type="match status" value="1"/>
</dbReference>
<comment type="pathway">
    <text evidence="2">Amino-acid biosynthesis; L-lysine biosynthesis via DAP pathway; (S)-tetrahydrodipicolinate from L-aspartate: step 3/4.</text>
</comment>
<name>A0A6J6H905_9ZZZZ</name>
<dbReference type="NCBIfam" id="TIGR00674">
    <property type="entry name" value="dapA"/>
    <property type="match status" value="1"/>
</dbReference>
<dbReference type="InterPro" id="IPR013785">
    <property type="entry name" value="Aldolase_TIM"/>
</dbReference>
<dbReference type="UniPathway" id="UPA00034">
    <property type="reaction ID" value="UER00017"/>
</dbReference>
<sequence length="293" mass="30648">MARFGSVITAMVTPFNDAGEVDHAGAAELARWLVSQGNDALVLTGTTGEAACLTDEEQIAVWHTVRAAVNVPLVAGSGTNDTRHAAELTGHAAGAGMDGVLIVTPYYNRPSQAGIEAHFRHVCAATDLPVIVYDIPVRTGRKIGSELIVRMANEIPNVVALKDAAGDPAATAEVIARAPEGFEVFSGDDGLTLPLLAVGAVGVIGVATHWAAPVMAEMIGAFKAGQIARAIELNARMIESYEFETGDLNPNPVPTKAMLRAIGQPAGPCRPPMGFGPTDLEERARGVHQRLYA</sequence>
<evidence type="ECO:0000256" key="8">
    <source>
        <dbReference type="ARBA" id="ARBA00023239"/>
    </source>
</evidence>
<dbReference type="GO" id="GO:0009089">
    <property type="term" value="P:lysine biosynthetic process via diaminopimelate"/>
    <property type="evidence" value="ECO:0007669"/>
    <property type="project" value="UniProtKB-UniPathway"/>
</dbReference>
<evidence type="ECO:0000256" key="3">
    <source>
        <dbReference type="ARBA" id="ARBA00012086"/>
    </source>
</evidence>
<comment type="function">
    <text evidence="1">Catalyzes the condensation of (S)-aspartate-beta-semialdehyde [(S)-ASA] and pyruvate to 4-hydroxy-tetrahydrodipicolinate (HTPA).</text>
</comment>
<evidence type="ECO:0000256" key="7">
    <source>
        <dbReference type="ARBA" id="ARBA00023154"/>
    </source>
</evidence>
<evidence type="ECO:0000256" key="9">
    <source>
        <dbReference type="ARBA" id="ARBA00023270"/>
    </source>
</evidence>
<dbReference type="InterPro" id="IPR020624">
    <property type="entry name" value="Schiff_base-form_aldolases_CS"/>
</dbReference>
<dbReference type="CDD" id="cd00950">
    <property type="entry name" value="DHDPS"/>
    <property type="match status" value="1"/>
</dbReference>
<dbReference type="GO" id="GO:0008840">
    <property type="term" value="F:4-hydroxy-tetrahydrodipicolinate synthase activity"/>
    <property type="evidence" value="ECO:0007669"/>
    <property type="project" value="UniProtKB-EC"/>
</dbReference>
<dbReference type="PROSITE" id="PS00666">
    <property type="entry name" value="DHDPS_2"/>
    <property type="match status" value="1"/>
</dbReference>
<dbReference type="InterPro" id="IPR002220">
    <property type="entry name" value="DapA-like"/>
</dbReference>
<evidence type="ECO:0000313" key="11">
    <source>
        <dbReference type="EMBL" id="CAB4610192.1"/>
    </source>
</evidence>
<protein>
    <recommendedName>
        <fullName evidence="3">4-hydroxy-tetrahydrodipicolinate synthase</fullName>
        <ecNumber evidence="3">4.3.3.7</ecNumber>
    </recommendedName>
</protein>
<dbReference type="InterPro" id="IPR005263">
    <property type="entry name" value="DapA"/>
</dbReference>
<organism evidence="11">
    <name type="scientific">freshwater metagenome</name>
    <dbReference type="NCBI Taxonomy" id="449393"/>
    <lineage>
        <taxon>unclassified sequences</taxon>
        <taxon>metagenomes</taxon>
        <taxon>ecological metagenomes</taxon>
    </lineage>
</organism>
<dbReference type="Gene3D" id="3.20.20.70">
    <property type="entry name" value="Aldolase class I"/>
    <property type="match status" value="1"/>
</dbReference>
<dbReference type="PANTHER" id="PTHR12128:SF66">
    <property type="entry name" value="4-HYDROXY-2-OXOGLUTARATE ALDOLASE, MITOCHONDRIAL"/>
    <property type="match status" value="1"/>
</dbReference>
<evidence type="ECO:0000256" key="6">
    <source>
        <dbReference type="ARBA" id="ARBA00022915"/>
    </source>
</evidence>
<keyword evidence="6" id="KW-0220">Diaminopimelate biosynthesis</keyword>
<dbReference type="PANTHER" id="PTHR12128">
    <property type="entry name" value="DIHYDRODIPICOLINATE SYNTHASE"/>
    <property type="match status" value="1"/>
</dbReference>
<dbReference type="PRINTS" id="PR00146">
    <property type="entry name" value="DHPICSNTHASE"/>
</dbReference>
<dbReference type="EC" id="4.3.3.7" evidence="3"/>
<proteinExistence type="inferred from homology"/>
<evidence type="ECO:0000256" key="10">
    <source>
        <dbReference type="ARBA" id="ARBA00047836"/>
    </source>
</evidence>
<evidence type="ECO:0000256" key="4">
    <source>
        <dbReference type="ARBA" id="ARBA00022490"/>
    </source>
</evidence>
<dbReference type="SMART" id="SM01130">
    <property type="entry name" value="DHDPS"/>
    <property type="match status" value="1"/>
</dbReference>
<keyword evidence="4" id="KW-0963">Cytoplasm</keyword>
<dbReference type="PIRSF" id="PIRSF001365">
    <property type="entry name" value="DHDPS"/>
    <property type="match status" value="1"/>
</dbReference>
<dbReference type="PROSITE" id="PS00665">
    <property type="entry name" value="DHDPS_1"/>
    <property type="match status" value="1"/>
</dbReference>
<dbReference type="GO" id="GO:0005829">
    <property type="term" value="C:cytosol"/>
    <property type="evidence" value="ECO:0007669"/>
    <property type="project" value="TreeGrafter"/>
</dbReference>
<keyword evidence="7" id="KW-0457">Lysine biosynthesis</keyword>
<dbReference type="EMBL" id="CAEZUP010000039">
    <property type="protein sequence ID" value="CAB4610192.1"/>
    <property type="molecule type" value="Genomic_DNA"/>
</dbReference>
<keyword evidence="9" id="KW-0704">Schiff base</keyword>
<dbReference type="GO" id="GO:0019877">
    <property type="term" value="P:diaminopimelate biosynthetic process"/>
    <property type="evidence" value="ECO:0007669"/>
    <property type="project" value="UniProtKB-KW"/>
</dbReference>
<gene>
    <name evidence="11" type="ORF">UFOPK1835_01034</name>
</gene>
<evidence type="ECO:0000256" key="2">
    <source>
        <dbReference type="ARBA" id="ARBA00005120"/>
    </source>
</evidence>